<name>A0AA35VBZ0_LACSI</name>
<evidence type="ECO:0000313" key="1">
    <source>
        <dbReference type="EMBL" id="CAI9270756.1"/>
    </source>
</evidence>
<sequence length="153" mass="17280">MDLFGIYGSEFERLENTFPGGSARTGYKLLGLWISNSIWRLIGSVSYPFSMASIVPWLRSRARNSNVELRNSLCAKLLCTLRLEFRRSHSLIDNNSLANWLSSPPDTTSSIFVTLPTMKPVLRFPKWIQFQKSKTQQPAILALGISVLDLSLN</sequence>
<dbReference type="Proteomes" id="UP001177003">
    <property type="component" value="Chromosome 2"/>
</dbReference>
<reference evidence="1" key="1">
    <citation type="submission" date="2023-04" db="EMBL/GenBank/DDBJ databases">
        <authorList>
            <person name="Vijverberg K."/>
            <person name="Xiong W."/>
            <person name="Schranz E."/>
        </authorList>
    </citation>
    <scope>NUCLEOTIDE SEQUENCE</scope>
</reference>
<evidence type="ECO:0000313" key="2">
    <source>
        <dbReference type="Proteomes" id="UP001177003"/>
    </source>
</evidence>
<organism evidence="1 2">
    <name type="scientific">Lactuca saligna</name>
    <name type="common">Willowleaf lettuce</name>
    <dbReference type="NCBI Taxonomy" id="75948"/>
    <lineage>
        <taxon>Eukaryota</taxon>
        <taxon>Viridiplantae</taxon>
        <taxon>Streptophyta</taxon>
        <taxon>Embryophyta</taxon>
        <taxon>Tracheophyta</taxon>
        <taxon>Spermatophyta</taxon>
        <taxon>Magnoliopsida</taxon>
        <taxon>eudicotyledons</taxon>
        <taxon>Gunneridae</taxon>
        <taxon>Pentapetalae</taxon>
        <taxon>asterids</taxon>
        <taxon>campanulids</taxon>
        <taxon>Asterales</taxon>
        <taxon>Asteraceae</taxon>
        <taxon>Cichorioideae</taxon>
        <taxon>Cichorieae</taxon>
        <taxon>Lactucinae</taxon>
        <taxon>Lactuca</taxon>
    </lineage>
</organism>
<dbReference type="AlphaFoldDB" id="A0AA35VBZ0"/>
<keyword evidence="2" id="KW-1185">Reference proteome</keyword>
<gene>
    <name evidence="1" type="ORF">LSALG_LOCUS11053</name>
</gene>
<proteinExistence type="predicted"/>
<dbReference type="EMBL" id="OX465078">
    <property type="protein sequence ID" value="CAI9270756.1"/>
    <property type="molecule type" value="Genomic_DNA"/>
</dbReference>
<protein>
    <submittedName>
        <fullName evidence="1">Uncharacterized protein</fullName>
    </submittedName>
</protein>
<accession>A0AA35VBZ0</accession>